<reference evidence="3 4" key="1">
    <citation type="journal article" date="2015" name="Genome Announc.">
        <title>Complete Genome Sequence of the Novel Leech Symbiont Mucinivorans hirudinis M3T.</title>
        <authorList>
            <person name="Nelson M.C."/>
            <person name="Bomar L."/>
            <person name="Graf J."/>
        </authorList>
    </citation>
    <scope>NUCLEOTIDE SEQUENCE [LARGE SCALE GENOMIC DNA]</scope>
    <source>
        <strain evidence="4">M3</strain>
    </source>
</reference>
<keyword evidence="1" id="KW-0732">Signal</keyword>
<accession>A0A060R943</accession>
<keyword evidence="3" id="KW-0645">Protease</keyword>
<dbReference type="HOGENOM" id="CLU_019932_0_0_10"/>
<dbReference type="PANTHER" id="PTHR12147:SF26">
    <property type="entry name" value="PEPTIDASE M28 DOMAIN-CONTAINING PROTEIN"/>
    <property type="match status" value="1"/>
</dbReference>
<evidence type="ECO:0000313" key="3">
    <source>
        <dbReference type="EMBL" id="CDN32095.1"/>
    </source>
</evidence>
<feature type="signal peptide" evidence="1">
    <location>
        <begin position="1"/>
        <end position="19"/>
    </location>
</feature>
<organism evidence="3 4">
    <name type="scientific">Mucinivorans hirudinis</name>
    <dbReference type="NCBI Taxonomy" id="1433126"/>
    <lineage>
        <taxon>Bacteria</taxon>
        <taxon>Pseudomonadati</taxon>
        <taxon>Bacteroidota</taxon>
        <taxon>Bacteroidia</taxon>
        <taxon>Bacteroidales</taxon>
        <taxon>Rikenellaceae</taxon>
        <taxon>Mucinivorans</taxon>
    </lineage>
</organism>
<dbReference type="GO" id="GO:0008235">
    <property type="term" value="F:metalloexopeptidase activity"/>
    <property type="evidence" value="ECO:0007669"/>
    <property type="project" value="InterPro"/>
</dbReference>
<feature type="chain" id="PRO_5001589478" evidence="1">
    <location>
        <begin position="20"/>
        <end position="295"/>
    </location>
</feature>
<feature type="domain" description="Peptidase M28" evidence="2">
    <location>
        <begin position="89"/>
        <end position="281"/>
    </location>
</feature>
<proteinExistence type="predicted"/>
<dbReference type="KEGG" id="rbc:BN938_2022"/>
<name>A0A060R943_9BACT</name>
<evidence type="ECO:0000259" key="2">
    <source>
        <dbReference type="Pfam" id="PF04389"/>
    </source>
</evidence>
<evidence type="ECO:0000256" key="1">
    <source>
        <dbReference type="SAM" id="SignalP"/>
    </source>
</evidence>
<gene>
    <name evidence="3" type="ORF">BN938_2022</name>
</gene>
<dbReference type="InterPro" id="IPR045175">
    <property type="entry name" value="M28_fam"/>
</dbReference>
<dbReference type="OrthoDB" id="9764939at2"/>
<dbReference type="Pfam" id="PF04389">
    <property type="entry name" value="Peptidase_M28"/>
    <property type="match status" value="1"/>
</dbReference>
<protein>
    <submittedName>
        <fullName evidence="3">Aminopeptidase</fullName>
    </submittedName>
</protein>
<dbReference type="PANTHER" id="PTHR12147">
    <property type="entry name" value="METALLOPEPTIDASE M28 FAMILY MEMBER"/>
    <property type="match status" value="1"/>
</dbReference>
<keyword evidence="3" id="KW-0031">Aminopeptidase</keyword>
<dbReference type="Gene3D" id="3.40.630.10">
    <property type="entry name" value="Zn peptidases"/>
    <property type="match status" value="1"/>
</dbReference>
<dbReference type="AlphaFoldDB" id="A0A060R943"/>
<dbReference type="EMBL" id="HG934468">
    <property type="protein sequence ID" value="CDN32095.1"/>
    <property type="molecule type" value="Genomic_DNA"/>
</dbReference>
<dbReference type="eggNOG" id="COG2234">
    <property type="taxonomic scope" value="Bacteria"/>
</dbReference>
<dbReference type="SUPFAM" id="SSF53187">
    <property type="entry name" value="Zn-dependent exopeptidases"/>
    <property type="match status" value="1"/>
</dbReference>
<dbReference type="STRING" id="1433126.BN938_2022"/>
<dbReference type="Proteomes" id="UP000027616">
    <property type="component" value="Chromosome I"/>
</dbReference>
<keyword evidence="4" id="KW-1185">Reference proteome</keyword>
<sequence length="295" mass="32823">MRKLSFFVIIFLIALSAVAQVSRGVEAITRQSCEAQVTFLSSDLLQGRKAGTAENRIAAEYLASLFAEMGYKTVFQKFKGKKDSVHLQNVLIEIQGVDTSRCIVVGSHYDHLGVREGEIYNGADDNASGAVAIVQIAKAIKAAGLKPKYTIVLALWDAEEGGLWGSKHYVASCADPKKIVGYMNFDMIGRNSDETKPQSFTYFYTKAYPEYEKWLNLAIAEYHLDLKPDFSRWDDPTSGSDNASFAKAGVPICWYHTGGHADYHKPTDTVDKINWAKMVDIIRSSYFVAWQMANS</sequence>
<evidence type="ECO:0000313" key="4">
    <source>
        <dbReference type="Proteomes" id="UP000027616"/>
    </source>
</evidence>
<dbReference type="InterPro" id="IPR007484">
    <property type="entry name" value="Peptidase_M28"/>
</dbReference>
<dbReference type="GO" id="GO:0006508">
    <property type="term" value="P:proteolysis"/>
    <property type="evidence" value="ECO:0007669"/>
    <property type="project" value="InterPro"/>
</dbReference>
<keyword evidence="3" id="KW-0378">Hydrolase</keyword>
<dbReference type="GO" id="GO:0004177">
    <property type="term" value="F:aminopeptidase activity"/>
    <property type="evidence" value="ECO:0007669"/>
    <property type="project" value="UniProtKB-KW"/>
</dbReference>